<dbReference type="EMBL" id="HBKN01010001">
    <property type="protein sequence ID" value="CAE2275380.1"/>
    <property type="molecule type" value="Transcribed_RNA"/>
</dbReference>
<dbReference type="EMBL" id="HBKN01010011">
    <property type="protein sequence ID" value="CAE2275422.1"/>
    <property type="molecule type" value="Transcribed_RNA"/>
</dbReference>
<evidence type="ECO:0000256" key="1">
    <source>
        <dbReference type="ARBA" id="ARBA00010211"/>
    </source>
</evidence>
<dbReference type="EMBL" id="HBKN01010000">
    <property type="protein sequence ID" value="CAE2275375.1"/>
    <property type="molecule type" value="Transcribed_RNA"/>
</dbReference>
<dbReference type="PANTHER" id="PTHR11820">
    <property type="entry name" value="ACYLPYRUVASE"/>
    <property type="match status" value="1"/>
</dbReference>
<dbReference type="EMBL" id="HBKN01010007">
    <property type="protein sequence ID" value="CAE2275402.1"/>
    <property type="molecule type" value="Transcribed_RNA"/>
</dbReference>
<dbReference type="InterPro" id="IPR011234">
    <property type="entry name" value="Fumarylacetoacetase-like_C"/>
</dbReference>
<dbReference type="Gene3D" id="3.90.850.10">
    <property type="entry name" value="Fumarylacetoacetase-like, C-terminal domain"/>
    <property type="match status" value="1"/>
</dbReference>
<dbReference type="SUPFAM" id="SSF56529">
    <property type="entry name" value="FAH"/>
    <property type="match status" value="1"/>
</dbReference>
<evidence type="ECO:0000313" key="9">
    <source>
        <dbReference type="EMBL" id="CAE2275402.1"/>
    </source>
</evidence>
<dbReference type="EMBL" id="HBKN01010005">
    <property type="protein sequence ID" value="CAE2275394.1"/>
    <property type="molecule type" value="Transcribed_RNA"/>
</dbReference>
<dbReference type="EMBL" id="HBKN01009999">
    <property type="protein sequence ID" value="CAE2275370.1"/>
    <property type="molecule type" value="Transcribed_RNA"/>
</dbReference>
<evidence type="ECO:0000313" key="6">
    <source>
        <dbReference type="EMBL" id="CAE2275375.1"/>
    </source>
</evidence>
<feature type="signal peptide" evidence="3">
    <location>
        <begin position="1"/>
        <end position="37"/>
    </location>
</feature>
<keyword evidence="2" id="KW-0479">Metal-binding</keyword>
<feature type="domain" description="Fumarylacetoacetase-like C-terminal" evidence="4">
    <location>
        <begin position="122"/>
        <end position="330"/>
    </location>
</feature>
<evidence type="ECO:0000313" key="5">
    <source>
        <dbReference type="EMBL" id="CAE2275370.1"/>
    </source>
</evidence>
<dbReference type="GO" id="GO:0050163">
    <property type="term" value="F:oxaloacetate tautomerase activity"/>
    <property type="evidence" value="ECO:0007669"/>
    <property type="project" value="UniProtKB-ARBA"/>
</dbReference>
<evidence type="ECO:0000313" key="8">
    <source>
        <dbReference type="EMBL" id="CAE2275394.1"/>
    </source>
</evidence>
<evidence type="ECO:0000313" key="10">
    <source>
        <dbReference type="EMBL" id="CAE2275407.1"/>
    </source>
</evidence>
<evidence type="ECO:0000256" key="2">
    <source>
        <dbReference type="ARBA" id="ARBA00022723"/>
    </source>
</evidence>
<name>A0A6U5XVH2_GUITH</name>
<sequence>MQSWTGAGVRSRHGPPSRVLVLLAVVALSLLLSLAGAQPTTSKRCHRRMANFVAPYAARVLSWKNKWGMDLFRGGRGGWLIEPRAAVPMRPRPRRSACIVASAGEYPRGCLPWDGAAVPPQIYAVGMNYASHASELGKPVPSKPIIFAKGLNTMIGTGEDIVLPSEEVKVDYEGELACILGPKPCKDVSVEHALSYVQGYCIANDVSGRSWQFDHFNGGQWIRSKSFDTFLPLGPKMFDSQDIRDPQDLRITTKVNGQVVQDCSTSDMIFTVAEIISFLSIGSTLLPGTIILTGTPAGVGHSKSPARYLEDGDEVEVSIEGMGRIVNRVRR</sequence>
<dbReference type="AlphaFoldDB" id="A0A6U5XVH2"/>
<protein>
    <recommendedName>
        <fullName evidence="4">Fumarylacetoacetase-like C-terminal domain-containing protein</fullName>
    </recommendedName>
</protein>
<dbReference type="GO" id="GO:0006107">
    <property type="term" value="P:oxaloacetate metabolic process"/>
    <property type="evidence" value="ECO:0007669"/>
    <property type="project" value="UniProtKB-ARBA"/>
</dbReference>
<evidence type="ECO:0000256" key="3">
    <source>
        <dbReference type="SAM" id="SignalP"/>
    </source>
</evidence>
<feature type="chain" id="PRO_5035585905" description="Fumarylacetoacetase-like C-terminal domain-containing protein" evidence="3">
    <location>
        <begin position="38"/>
        <end position="331"/>
    </location>
</feature>
<comment type="similarity">
    <text evidence="1">Belongs to the FAH family.</text>
</comment>
<dbReference type="GO" id="GO:0046872">
    <property type="term" value="F:metal ion binding"/>
    <property type="evidence" value="ECO:0007669"/>
    <property type="project" value="UniProtKB-KW"/>
</dbReference>
<evidence type="ECO:0000313" key="11">
    <source>
        <dbReference type="EMBL" id="CAE2275422.1"/>
    </source>
</evidence>
<evidence type="ECO:0000259" key="4">
    <source>
        <dbReference type="Pfam" id="PF01557"/>
    </source>
</evidence>
<evidence type="ECO:0000313" key="12">
    <source>
        <dbReference type="EMBL" id="CAE2275427.1"/>
    </source>
</evidence>
<evidence type="ECO:0000313" key="7">
    <source>
        <dbReference type="EMBL" id="CAE2275380.1"/>
    </source>
</evidence>
<dbReference type="EMBL" id="HBKN01010009">
    <property type="protein sequence ID" value="CAE2275407.1"/>
    <property type="molecule type" value="Transcribed_RNA"/>
</dbReference>
<gene>
    <name evidence="5" type="ORF">GTHE00462_LOCUS7871</name>
    <name evidence="6" type="ORF">GTHE00462_LOCUS7872</name>
    <name evidence="7" type="ORF">GTHE00462_LOCUS7873</name>
    <name evidence="8" type="ORF">GTHE00462_LOCUS7876</name>
    <name evidence="9" type="ORF">GTHE00462_LOCUS7878</name>
    <name evidence="10" type="ORF">GTHE00462_LOCUS7880</name>
    <name evidence="11" type="ORF">GTHE00462_LOCUS7882</name>
    <name evidence="12" type="ORF">GTHE00462_LOCUS7884</name>
</gene>
<organism evidence="5">
    <name type="scientific">Guillardia theta</name>
    <name type="common">Cryptophyte</name>
    <name type="synonym">Cryptomonas phi</name>
    <dbReference type="NCBI Taxonomy" id="55529"/>
    <lineage>
        <taxon>Eukaryota</taxon>
        <taxon>Cryptophyceae</taxon>
        <taxon>Pyrenomonadales</taxon>
        <taxon>Geminigeraceae</taxon>
        <taxon>Guillardia</taxon>
    </lineage>
</organism>
<proteinExistence type="inferred from homology"/>
<dbReference type="Pfam" id="PF01557">
    <property type="entry name" value="FAA_hydrolase"/>
    <property type="match status" value="1"/>
</dbReference>
<dbReference type="EMBL" id="HBKN01010013">
    <property type="protein sequence ID" value="CAE2275427.1"/>
    <property type="molecule type" value="Transcribed_RNA"/>
</dbReference>
<reference evidence="5" key="1">
    <citation type="submission" date="2021-01" db="EMBL/GenBank/DDBJ databases">
        <authorList>
            <person name="Corre E."/>
            <person name="Pelletier E."/>
            <person name="Niang G."/>
            <person name="Scheremetjew M."/>
            <person name="Finn R."/>
            <person name="Kale V."/>
            <person name="Holt S."/>
            <person name="Cochrane G."/>
            <person name="Meng A."/>
            <person name="Brown T."/>
            <person name="Cohen L."/>
        </authorList>
    </citation>
    <scope>NUCLEOTIDE SEQUENCE</scope>
    <source>
        <strain evidence="5">CCMP 2712</strain>
    </source>
</reference>
<keyword evidence="3" id="KW-0732">Signal</keyword>
<dbReference type="InterPro" id="IPR036663">
    <property type="entry name" value="Fumarylacetoacetase_C_sf"/>
</dbReference>
<dbReference type="FunFam" id="3.90.850.10:FF:000002">
    <property type="entry name" value="2-hydroxyhepta-2,4-diene-1,7-dioate isomerase"/>
    <property type="match status" value="1"/>
</dbReference>
<accession>A0A6U5XVH2</accession>